<dbReference type="Proteomes" id="UP000043316">
    <property type="component" value="Unassembled WGS sequence"/>
</dbReference>
<dbReference type="PANTHER" id="PTHR30501">
    <property type="entry name" value="UPF0597 PROTEIN YHAM"/>
    <property type="match status" value="1"/>
</dbReference>
<accession>A0A0H5LYB9</accession>
<dbReference type="PIRSF" id="PIRSF006054">
    <property type="entry name" value="UCP006054"/>
    <property type="match status" value="1"/>
</dbReference>
<dbReference type="AlphaFoldDB" id="A0A0H5LYB9"/>
<organism evidence="3 4">
    <name type="scientific">Yersinia intermedia</name>
    <dbReference type="NCBI Taxonomy" id="631"/>
    <lineage>
        <taxon>Bacteria</taxon>
        <taxon>Pseudomonadati</taxon>
        <taxon>Pseudomonadota</taxon>
        <taxon>Gammaproteobacteria</taxon>
        <taxon>Enterobacterales</taxon>
        <taxon>Yersiniaceae</taxon>
        <taxon>Yersinia</taxon>
    </lineage>
</organism>
<feature type="domain" description="Serine dehydratase-like alpha subunit" evidence="2">
    <location>
        <begin position="149"/>
        <end position="428"/>
    </location>
</feature>
<dbReference type="EMBL" id="CWJI01000011">
    <property type="protein sequence ID" value="CRY56158.1"/>
    <property type="molecule type" value="Genomic_DNA"/>
</dbReference>
<sequence length="438" mass="45699">MNNTNNSALWDAFIRVIKRDVQPAVGCTEPIALALASAMAATYLPGKVERIEARVSPNLMKNGMGVTVPGTGMVGLPIAAAVGALGGDPKGGLAVLKNLSQQQVTDAKSMLERGDVRVDMHSGDDVLFAEARVYQGARWASVTIAGGHTQVVKIVINGNVLFEVAQHSPQAQAVYDPHDCLKQVSARQVYQFATEVPFEQISFILQAAELNGALSQEGLTGNYGLHIGASLMRQRGRGLLVKDLLSDIMIRSAAASDARMGGALMPAMSNSGSGNQGIAATMPVLVVAEYLGADEEALARALILSHLMAIYIHSQLPALSALCAATTAAMGAAAGMAWLFEPRYEPVALAIGSMIGDISGIICDGAANSCAMKVSTSVSAAYKAVLMALDSSGVTGNEGIVAHDVDQSIANLCALACGAMRQTDRQIIEIMAQKCRCD</sequence>
<proteinExistence type="inferred from homology"/>
<evidence type="ECO:0000313" key="4">
    <source>
        <dbReference type="Proteomes" id="UP000043316"/>
    </source>
</evidence>
<comment type="similarity">
    <text evidence="1">Belongs to the UPF0597 family.</text>
</comment>
<dbReference type="InterPro" id="IPR005130">
    <property type="entry name" value="Ser_deHydtase-like_asu"/>
</dbReference>
<reference evidence="4" key="1">
    <citation type="submission" date="2015-03" db="EMBL/GenBank/DDBJ databases">
        <authorList>
            <consortium name="Pathogen Informatics"/>
        </authorList>
    </citation>
    <scope>NUCLEOTIDE SEQUENCE [LARGE SCALE GENOMIC DNA]</scope>
    <source>
        <strain evidence="4">R148</strain>
    </source>
</reference>
<protein>
    <recommendedName>
        <fullName evidence="1">UPF0597 protein ERS008476_03183</fullName>
    </recommendedName>
</protein>
<dbReference type="RefSeq" id="WP_053010032.1">
    <property type="nucleotide sequence ID" value="NZ_CWJI01000011.1"/>
</dbReference>
<dbReference type="PANTHER" id="PTHR30501:SF2">
    <property type="entry name" value="UPF0597 PROTEIN YHAM"/>
    <property type="match status" value="1"/>
</dbReference>
<evidence type="ECO:0000256" key="1">
    <source>
        <dbReference type="HAMAP-Rule" id="MF_01845"/>
    </source>
</evidence>
<evidence type="ECO:0000259" key="2">
    <source>
        <dbReference type="Pfam" id="PF03313"/>
    </source>
</evidence>
<gene>
    <name evidence="3" type="ORF">ERS008476_03183</name>
</gene>
<dbReference type="GO" id="GO:0019450">
    <property type="term" value="P:L-cysteine catabolic process to pyruvate"/>
    <property type="evidence" value="ECO:0007669"/>
    <property type="project" value="TreeGrafter"/>
</dbReference>
<dbReference type="GO" id="GO:0080146">
    <property type="term" value="F:L-cysteine desulfhydrase activity"/>
    <property type="evidence" value="ECO:0007669"/>
    <property type="project" value="TreeGrafter"/>
</dbReference>
<evidence type="ECO:0000313" key="3">
    <source>
        <dbReference type="EMBL" id="CRY56158.1"/>
    </source>
</evidence>
<dbReference type="HAMAP" id="MF_01845">
    <property type="entry name" value="UPF0597"/>
    <property type="match status" value="1"/>
</dbReference>
<name>A0A0H5LYB9_YERIN</name>
<dbReference type="InterPro" id="IPR021144">
    <property type="entry name" value="UPF0597"/>
</dbReference>
<dbReference type="Pfam" id="PF03313">
    <property type="entry name" value="SDH_alpha"/>
    <property type="match status" value="1"/>
</dbReference>